<dbReference type="SMART" id="SM00065">
    <property type="entry name" value="GAF"/>
    <property type="match status" value="1"/>
</dbReference>
<reference evidence="3 4" key="1">
    <citation type="submission" date="2016-06" db="EMBL/GenBank/DDBJ databases">
        <authorList>
            <person name="Kjaerup R.B."/>
            <person name="Dalgaard T.S."/>
            <person name="Juul-Madsen H.R."/>
        </authorList>
    </citation>
    <scope>NUCLEOTIDE SEQUENCE [LARGE SCALE GENOMIC DNA]</scope>
    <source>
        <strain evidence="3 4">E1334</strain>
    </source>
</reference>
<dbReference type="FunFam" id="3.30.70.270:FF:000001">
    <property type="entry name" value="Diguanylate cyclase domain protein"/>
    <property type="match status" value="1"/>
</dbReference>
<dbReference type="Gene3D" id="3.30.450.40">
    <property type="match status" value="1"/>
</dbReference>
<dbReference type="GO" id="GO:1902201">
    <property type="term" value="P:negative regulation of bacterial-type flagellum-dependent cell motility"/>
    <property type="evidence" value="ECO:0007669"/>
    <property type="project" value="TreeGrafter"/>
</dbReference>
<dbReference type="GO" id="GO:0043709">
    <property type="term" value="P:cell adhesion involved in single-species biofilm formation"/>
    <property type="evidence" value="ECO:0007669"/>
    <property type="project" value="TreeGrafter"/>
</dbReference>
<comment type="caution">
    <text evidence="3">The sequence shown here is derived from an EMBL/GenBank/DDBJ whole genome shotgun (WGS) entry which is preliminary data.</text>
</comment>
<dbReference type="InterPro" id="IPR029787">
    <property type="entry name" value="Nucleotide_cyclase"/>
</dbReference>
<dbReference type="Proteomes" id="UP000091846">
    <property type="component" value="Unassembled WGS sequence"/>
</dbReference>
<dbReference type="InterPro" id="IPR043128">
    <property type="entry name" value="Rev_trsase/Diguanyl_cyclase"/>
</dbReference>
<dbReference type="AlphaFoldDB" id="A0A1A2YGR1"/>
<dbReference type="InterPro" id="IPR050469">
    <property type="entry name" value="Diguanylate_Cyclase"/>
</dbReference>
<dbReference type="RefSeq" id="WP_065030661.1">
    <property type="nucleotide sequence ID" value="NZ_LZKI01000169.1"/>
</dbReference>
<dbReference type="PANTHER" id="PTHR45138:SF9">
    <property type="entry name" value="DIGUANYLATE CYCLASE DGCM-RELATED"/>
    <property type="match status" value="1"/>
</dbReference>
<name>A0A1A2YGR1_9MYCO</name>
<evidence type="ECO:0000313" key="3">
    <source>
        <dbReference type="EMBL" id="OBI36643.1"/>
    </source>
</evidence>
<dbReference type="Gene3D" id="3.30.70.270">
    <property type="match status" value="1"/>
</dbReference>
<proteinExistence type="predicted"/>
<dbReference type="OrthoDB" id="9151676at2"/>
<dbReference type="Pfam" id="PF01590">
    <property type="entry name" value="GAF"/>
    <property type="match status" value="1"/>
</dbReference>
<dbReference type="InterPro" id="IPR003018">
    <property type="entry name" value="GAF"/>
</dbReference>
<sequence>MPEAAYAPTEEQRMTAVRRVDLLGTPAEERFDRITRLARRLFDVPMAVIDIVGEKLAWLKSAQGFDGFEGPRCDSYCHHTVLDDEIFVVRDARTDPRVCDSGFANTWVFYVGVSLSFEGERVGVLCIGDTEPRDFDPDAHRSLRDLAAMAEQELQVARMSETQLALARVNDELQMKANVDVLTRLWNRRAVFEIAETERLRADDGAQLAALLIDLDHFKAVNDTYGHPAGDEVLRVSAERLRASIRSVDAVGRIGGEEFLVLVTDAESDDVAAMAERIRATQADTPVRFGQHSIPVTCSVGYAIAAAGESVDGLVSRADEALYRAKSNGRNRVEPLTIDPDDPNSSHRRTVRRNKEVEPCGG</sequence>
<dbReference type="NCBIfam" id="TIGR00254">
    <property type="entry name" value="GGDEF"/>
    <property type="match status" value="1"/>
</dbReference>
<feature type="region of interest" description="Disordered" evidence="1">
    <location>
        <begin position="332"/>
        <end position="362"/>
    </location>
</feature>
<evidence type="ECO:0000259" key="2">
    <source>
        <dbReference type="PROSITE" id="PS50887"/>
    </source>
</evidence>
<dbReference type="EMBL" id="LZKI01000169">
    <property type="protein sequence ID" value="OBI36643.1"/>
    <property type="molecule type" value="Genomic_DNA"/>
</dbReference>
<evidence type="ECO:0000256" key="1">
    <source>
        <dbReference type="SAM" id="MobiDB-lite"/>
    </source>
</evidence>
<organism evidence="3 4">
    <name type="scientific">Mycobacterium colombiense</name>
    <dbReference type="NCBI Taxonomy" id="339268"/>
    <lineage>
        <taxon>Bacteria</taxon>
        <taxon>Bacillati</taxon>
        <taxon>Actinomycetota</taxon>
        <taxon>Actinomycetes</taxon>
        <taxon>Mycobacteriales</taxon>
        <taxon>Mycobacteriaceae</taxon>
        <taxon>Mycobacterium</taxon>
        <taxon>Mycobacterium avium complex (MAC)</taxon>
    </lineage>
</organism>
<feature type="domain" description="GGDEF" evidence="2">
    <location>
        <begin position="206"/>
        <end position="338"/>
    </location>
</feature>
<dbReference type="PANTHER" id="PTHR45138">
    <property type="entry name" value="REGULATORY COMPONENTS OF SENSORY TRANSDUCTION SYSTEM"/>
    <property type="match status" value="1"/>
</dbReference>
<dbReference type="InterPro" id="IPR029016">
    <property type="entry name" value="GAF-like_dom_sf"/>
</dbReference>
<dbReference type="SUPFAM" id="SSF55781">
    <property type="entry name" value="GAF domain-like"/>
    <property type="match status" value="1"/>
</dbReference>
<dbReference type="GO" id="GO:0052621">
    <property type="term" value="F:diguanylate cyclase activity"/>
    <property type="evidence" value="ECO:0007669"/>
    <property type="project" value="TreeGrafter"/>
</dbReference>
<accession>A0A1A2YGR1</accession>
<dbReference type="SMART" id="SM00267">
    <property type="entry name" value="GGDEF"/>
    <property type="match status" value="1"/>
</dbReference>
<gene>
    <name evidence="3" type="ORF">A5708_07960</name>
</gene>
<dbReference type="CDD" id="cd01949">
    <property type="entry name" value="GGDEF"/>
    <property type="match status" value="1"/>
</dbReference>
<dbReference type="PROSITE" id="PS50887">
    <property type="entry name" value="GGDEF"/>
    <property type="match status" value="1"/>
</dbReference>
<evidence type="ECO:0000313" key="4">
    <source>
        <dbReference type="Proteomes" id="UP000091846"/>
    </source>
</evidence>
<dbReference type="GO" id="GO:0005886">
    <property type="term" value="C:plasma membrane"/>
    <property type="evidence" value="ECO:0007669"/>
    <property type="project" value="TreeGrafter"/>
</dbReference>
<dbReference type="InterPro" id="IPR000160">
    <property type="entry name" value="GGDEF_dom"/>
</dbReference>
<feature type="compositionally biased region" description="Basic and acidic residues" evidence="1">
    <location>
        <begin position="353"/>
        <end position="362"/>
    </location>
</feature>
<dbReference type="Pfam" id="PF00990">
    <property type="entry name" value="GGDEF"/>
    <property type="match status" value="1"/>
</dbReference>
<protein>
    <recommendedName>
        <fullName evidence="2">GGDEF domain-containing protein</fullName>
    </recommendedName>
</protein>
<dbReference type="SUPFAM" id="SSF55073">
    <property type="entry name" value="Nucleotide cyclase"/>
    <property type="match status" value="1"/>
</dbReference>